<organism evidence="3 4">
    <name type="scientific">Prorocentrum cordatum</name>
    <dbReference type="NCBI Taxonomy" id="2364126"/>
    <lineage>
        <taxon>Eukaryota</taxon>
        <taxon>Sar</taxon>
        <taxon>Alveolata</taxon>
        <taxon>Dinophyceae</taxon>
        <taxon>Prorocentrales</taxon>
        <taxon>Prorocentraceae</taxon>
        <taxon>Prorocentrum</taxon>
    </lineage>
</organism>
<name>A0ABN9QET6_9DINO</name>
<feature type="compositionally biased region" description="Low complexity" evidence="1">
    <location>
        <begin position="1146"/>
        <end position="1162"/>
    </location>
</feature>
<dbReference type="Proteomes" id="UP001189429">
    <property type="component" value="Unassembled WGS sequence"/>
</dbReference>
<proteinExistence type="predicted"/>
<comment type="caution">
    <text evidence="3">The sequence shown here is derived from an EMBL/GenBank/DDBJ whole genome shotgun (WGS) entry which is preliminary data.</text>
</comment>
<gene>
    <name evidence="3" type="ORF">PCOR1329_LOCUS11253</name>
</gene>
<dbReference type="InterPro" id="IPR045544">
    <property type="entry name" value="TCAD9"/>
</dbReference>
<feature type="compositionally biased region" description="Basic and acidic residues" evidence="1">
    <location>
        <begin position="588"/>
        <end position="605"/>
    </location>
</feature>
<feature type="domain" description="Ternary complex associated" evidence="2">
    <location>
        <begin position="399"/>
        <end position="524"/>
    </location>
</feature>
<evidence type="ECO:0000259" key="2">
    <source>
        <dbReference type="Pfam" id="PF19974"/>
    </source>
</evidence>
<dbReference type="EMBL" id="CAUYUJ010003236">
    <property type="protein sequence ID" value="CAK0804459.1"/>
    <property type="molecule type" value="Genomic_DNA"/>
</dbReference>
<evidence type="ECO:0000256" key="1">
    <source>
        <dbReference type="SAM" id="MobiDB-lite"/>
    </source>
</evidence>
<feature type="compositionally biased region" description="Basic and acidic residues" evidence="1">
    <location>
        <begin position="1134"/>
        <end position="1145"/>
    </location>
</feature>
<evidence type="ECO:0000313" key="3">
    <source>
        <dbReference type="EMBL" id="CAK0804459.1"/>
    </source>
</evidence>
<feature type="region of interest" description="Disordered" evidence="1">
    <location>
        <begin position="1133"/>
        <end position="1162"/>
    </location>
</feature>
<reference evidence="3" key="1">
    <citation type="submission" date="2023-10" db="EMBL/GenBank/DDBJ databases">
        <authorList>
            <person name="Chen Y."/>
            <person name="Shah S."/>
            <person name="Dougan E. K."/>
            <person name="Thang M."/>
            <person name="Chan C."/>
        </authorList>
    </citation>
    <scope>NUCLEOTIDE SEQUENCE [LARGE SCALE GENOMIC DNA]</scope>
</reference>
<feature type="region of interest" description="Disordered" evidence="1">
    <location>
        <begin position="1056"/>
        <end position="1086"/>
    </location>
</feature>
<protein>
    <recommendedName>
        <fullName evidence="2">Ternary complex associated domain-containing protein</fullName>
    </recommendedName>
</protein>
<dbReference type="SUPFAM" id="SSF56112">
    <property type="entry name" value="Protein kinase-like (PK-like)"/>
    <property type="match status" value="1"/>
</dbReference>
<dbReference type="InterPro" id="IPR011009">
    <property type="entry name" value="Kinase-like_dom_sf"/>
</dbReference>
<feature type="region of interest" description="Disordered" evidence="1">
    <location>
        <begin position="588"/>
        <end position="607"/>
    </location>
</feature>
<dbReference type="Pfam" id="PF19974">
    <property type="entry name" value="TCAD9"/>
    <property type="match status" value="1"/>
</dbReference>
<evidence type="ECO:0000313" key="4">
    <source>
        <dbReference type="Proteomes" id="UP001189429"/>
    </source>
</evidence>
<dbReference type="Gene3D" id="3.90.1200.10">
    <property type="match status" value="1"/>
</dbReference>
<sequence length="1224" mass="130213">MDAEATELLRERLRAVLCWAAPLVPERLRIVEVRLPGKESMVSELLPPRLADANGLVEVVRVAAGVSAPLAALAPRALVCGGVLELLLYPCHDLLRAGVPEVGLAPDLCGYSGRIGELNRARTSSHLESVLGVEVLECLRTALRWLLPDGPELLVTLPAGRRIEIESPGEANVLTEDQELLIDLVLPVNVHAVRLFKIGKGWSSALKFFAFPQVVSAGAEATGATTFIKMGTADELDGELSVTRYMGELLGGNCPQVLGYAKHDGLAAIWTSLADLSDGCPVGFAELFDRLMAEDAGSAAQPGQTLGRVRRALDHVFSGLVARLHAAKARGLEEFSLADELGLCSGLPGGKQGTEGGLHMRTAFLLEKLWRKAPGDGRLASSVRAHVDSCLLESRAELEMLRDATRGWYRLCYVHGDLHGDNIMVDSNDNHFLIDFGKTGIGFCLEDHTYLESFILLSYLELRDDRDLHEALDLVPALAPPGGLTAASCDPEAMDAAAPRAPSSPRVLAARRAVVQLRAHLRRGLCAAAAELPAELGDGARQAGVAAAALLLRNSLFFLGARENAGSPRRRRLALALACAYARGTMTKDRDKDVQQGHTARRGEEEQQYDGCPSAAIGLLWHRSAVGSRSKEAVIPAVGIVRDGMALGSRVSEQSELAGGELLVSVEGDLLEVFSFETSWVAIQNSAAVQRQLLESALDKAHPPPSKDACHTRFEKARLGDLFCNVACGGSAAPDVGADTSKCKRSLQSDSQADSFESQSREVRDMICEGWTTLLPNLLDDAAKLRTWSRYVDGAVSKANRALVEGFTAPYSLALDSQQRLVTRSKQAYEVCVADSKWYHNPIGAIAGGARGWAHRFMSAGAKRSPPSAGQVIEEKTKQIKSFIHNATCPVVDAAIREASSFAVPDDFLDAVLLQDFKAEYLANMESFKQLIMPVCKSPDAGFVSLSTKVINLGFDLSTAAMSGIPAGSPRCRATLGDARELIMASGRASRSAALALAAATATALWLCSAAAAAFLAPAPPALSAPGPPAAWGATARQVDSASSVALQSLPDGLNRNSPQKPSFFGKPGQVGGIPMPKKPVGGVRKNGRERLSDEWVEMCYEYCRLHFTKPGKIAECKRGCYRRDTYQPVPGERYFRGRADRPDARPVAGAPGAAGRARAAAGEPAMYGKAGMLGKDGGKGWGADGWGGCGGCDFWGGGKGWGAGPACGVVRRETQEGTGPCES</sequence>
<keyword evidence="4" id="KW-1185">Reference proteome</keyword>
<accession>A0ABN9QET6</accession>